<evidence type="ECO:0000313" key="2">
    <source>
        <dbReference type="EMBL" id="MQY49773.1"/>
    </source>
</evidence>
<dbReference type="Proteomes" id="UP000435138">
    <property type="component" value="Unassembled WGS sequence"/>
</dbReference>
<dbReference type="RefSeq" id="WP_153359842.1">
    <property type="nucleotide sequence ID" value="NZ_JAYKOO010000001.1"/>
</dbReference>
<keyword evidence="1" id="KW-1133">Transmembrane helix</keyword>
<feature type="transmembrane region" description="Helical" evidence="1">
    <location>
        <begin position="60"/>
        <end position="78"/>
    </location>
</feature>
<dbReference type="EMBL" id="WIXI01000051">
    <property type="protein sequence ID" value="MQY49773.1"/>
    <property type="molecule type" value="Genomic_DNA"/>
</dbReference>
<evidence type="ECO:0000256" key="1">
    <source>
        <dbReference type="SAM" id="Phobius"/>
    </source>
</evidence>
<protein>
    <submittedName>
        <fullName evidence="2">VanZ family protein</fullName>
    </submittedName>
</protein>
<organism evidence="2 3">
    <name type="scientific">Endobacterium cereale</name>
    <dbReference type="NCBI Taxonomy" id="2663029"/>
    <lineage>
        <taxon>Bacteria</taxon>
        <taxon>Pseudomonadati</taxon>
        <taxon>Pseudomonadota</taxon>
        <taxon>Alphaproteobacteria</taxon>
        <taxon>Hyphomicrobiales</taxon>
        <taxon>Rhizobiaceae</taxon>
        <taxon>Endobacterium</taxon>
    </lineage>
</organism>
<feature type="transmembrane region" description="Helical" evidence="1">
    <location>
        <begin position="90"/>
        <end position="107"/>
    </location>
</feature>
<keyword evidence="3" id="KW-1185">Reference proteome</keyword>
<dbReference type="InterPro" id="IPR017015">
    <property type="entry name" value="UCP033367_VanZ"/>
</dbReference>
<sequence>MTRTILKILPWSALAFVVFATVSPIEMRPHDLLPVNVDRAGAFAVMAFLFVLAYPRHWKLCALLLLMGAGAIELLQFLSPSRHANADDALIKAGGAAVGCVMGWGLNRFRGRPAALS</sequence>
<dbReference type="PIRSF" id="PIRSF033367">
    <property type="entry name" value="UCP033367_VanZ"/>
    <property type="match status" value="1"/>
</dbReference>
<evidence type="ECO:0000313" key="3">
    <source>
        <dbReference type="Proteomes" id="UP000435138"/>
    </source>
</evidence>
<dbReference type="AlphaFoldDB" id="A0A6A8AEK9"/>
<accession>A0A6A8AEK9</accession>
<reference evidence="2 3" key="1">
    <citation type="submission" date="2019-11" db="EMBL/GenBank/DDBJ databases">
        <title>Genome analysis of Rhizobacterium cereale a novel genus and species isolated from maize roots in North Spain.</title>
        <authorList>
            <person name="Menendez E."/>
            <person name="Flores-Felix J.D."/>
            <person name="Ramirez-Bahena M.-H."/>
            <person name="Igual J.M."/>
            <person name="Garcia-Fraile P."/>
            <person name="Peix A."/>
            <person name="Velazquez E."/>
        </authorList>
    </citation>
    <scope>NUCLEOTIDE SEQUENCE [LARGE SCALE GENOMIC DNA]</scope>
    <source>
        <strain evidence="2 3">RZME27</strain>
    </source>
</reference>
<keyword evidence="1" id="KW-0812">Transmembrane</keyword>
<keyword evidence="1" id="KW-0472">Membrane</keyword>
<name>A0A6A8AEK9_9HYPH</name>
<feature type="transmembrane region" description="Helical" evidence="1">
    <location>
        <begin position="40"/>
        <end position="55"/>
    </location>
</feature>
<proteinExistence type="predicted"/>
<comment type="caution">
    <text evidence="2">The sequence shown here is derived from an EMBL/GenBank/DDBJ whole genome shotgun (WGS) entry which is preliminary data.</text>
</comment>
<gene>
    <name evidence="2" type="ORF">GAO09_27480</name>
</gene>